<dbReference type="InterPro" id="IPR012946">
    <property type="entry name" value="X8"/>
</dbReference>
<gene>
    <name evidence="4" type="ORF">H6P81_004434</name>
</gene>
<keyword evidence="1 2" id="KW-0732">Signal</keyword>
<name>A0AAV7FHP1_ARIFI</name>
<dbReference type="Proteomes" id="UP000825729">
    <property type="component" value="Unassembled WGS sequence"/>
</dbReference>
<comment type="caution">
    <text evidence="4">The sequence shown here is derived from an EMBL/GenBank/DDBJ whole genome shotgun (WGS) entry which is preliminary data.</text>
</comment>
<feature type="domain" description="X8" evidence="3">
    <location>
        <begin position="43"/>
        <end position="128"/>
    </location>
</feature>
<sequence>MARLSVDSVFLALGIVFFFAVSSVAGAGLVQTETEQTVAGGNTWCIAKPPTSDAKLEDNINFSCTESGMNCDPIHMGGDCYEPYTLVSHASVAMNIYYKCHQQQPNACFFNGTGIIVQDDPSYGTCRFL</sequence>
<dbReference type="Pfam" id="PF07983">
    <property type="entry name" value="X8"/>
    <property type="match status" value="1"/>
</dbReference>
<dbReference type="EMBL" id="JAINDJ010000002">
    <property type="protein sequence ID" value="KAG9459926.1"/>
    <property type="molecule type" value="Genomic_DNA"/>
</dbReference>
<protein>
    <recommendedName>
        <fullName evidence="3">X8 domain-containing protein</fullName>
    </recommendedName>
</protein>
<dbReference type="PANTHER" id="PTHR31044">
    <property type="entry name" value="BETA-1,3 GLUCANASE"/>
    <property type="match status" value="1"/>
</dbReference>
<reference evidence="4 5" key="1">
    <citation type="submission" date="2021-07" db="EMBL/GenBank/DDBJ databases">
        <title>The Aristolochia fimbriata genome: insights into angiosperm evolution, floral development and chemical biosynthesis.</title>
        <authorList>
            <person name="Jiao Y."/>
        </authorList>
    </citation>
    <scope>NUCLEOTIDE SEQUENCE [LARGE SCALE GENOMIC DNA]</scope>
    <source>
        <strain evidence="4">IBCAS-2021</strain>
        <tissue evidence="4">Leaf</tissue>
    </source>
</reference>
<keyword evidence="5" id="KW-1185">Reference proteome</keyword>
<evidence type="ECO:0000256" key="2">
    <source>
        <dbReference type="SAM" id="SignalP"/>
    </source>
</evidence>
<evidence type="ECO:0000313" key="5">
    <source>
        <dbReference type="Proteomes" id="UP000825729"/>
    </source>
</evidence>
<organism evidence="4 5">
    <name type="scientific">Aristolochia fimbriata</name>
    <name type="common">White veined hardy Dutchman's pipe vine</name>
    <dbReference type="NCBI Taxonomy" id="158543"/>
    <lineage>
        <taxon>Eukaryota</taxon>
        <taxon>Viridiplantae</taxon>
        <taxon>Streptophyta</taxon>
        <taxon>Embryophyta</taxon>
        <taxon>Tracheophyta</taxon>
        <taxon>Spermatophyta</taxon>
        <taxon>Magnoliopsida</taxon>
        <taxon>Magnoliidae</taxon>
        <taxon>Piperales</taxon>
        <taxon>Aristolochiaceae</taxon>
        <taxon>Aristolochia</taxon>
    </lineage>
</organism>
<evidence type="ECO:0000313" key="4">
    <source>
        <dbReference type="EMBL" id="KAG9459926.1"/>
    </source>
</evidence>
<evidence type="ECO:0000256" key="1">
    <source>
        <dbReference type="ARBA" id="ARBA00022729"/>
    </source>
</evidence>
<dbReference type="AlphaFoldDB" id="A0AAV7FHP1"/>
<proteinExistence type="predicted"/>
<dbReference type="GO" id="GO:0009506">
    <property type="term" value="C:plasmodesma"/>
    <property type="evidence" value="ECO:0007669"/>
    <property type="project" value="UniProtKB-ARBA"/>
</dbReference>
<dbReference type="SMART" id="SM00768">
    <property type="entry name" value="X8"/>
    <property type="match status" value="1"/>
</dbReference>
<dbReference type="PANTHER" id="PTHR31044:SF103">
    <property type="entry name" value="MAJOR POLLEN ALLERGEN OLE E 10-LIKE"/>
    <property type="match status" value="1"/>
</dbReference>
<feature type="signal peptide" evidence="2">
    <location>
        <begin position="1"/>
        <end position="26"/>
    </location>
</feature>
<feature type="chain" id="PRO_5043731303" description="X8 domain-containing protein" evidence="2">
    <location>
        <begin position="27"/>
        <end position="129"/>
    </location>
</feature>
<dbReference type="Gene3D" id="1.20.58.1040">
    <property type="match status" value="1"/>
</dbReference>
<accession>A0AAV7FHP1</accession>
<dbReference type="InterPro" id="IPR044788">
    <property type="entry name" value="X8_dom_prot"/>
</dbReference>
<evidence type="ECO:0000259" key="3">
    <source>
        <dbReference type="SMART" id="SM00768"/>
    </source>
</evidence>